<comment type="caution">
    <text evidence="1">The sequence shown here is derived from an EMBL/GenBank/DDBJ whole genome shotgun (WGS) entry which is preliminary data.</text>
</comment>
<proteinExistence type="predicted"/>
<dbReference type="EMBL" id="CM039427">
    <property type="protein sequence ID" value="KAI4354564.1"/>
    <property type="molecule type" value="Genomic_DNA"/>
</dbReference>
<name>A0ACB9Q2Q8_BAUVA</name>
<dbReference type="Proteomes" id="UP000828941">
    <property type="component" value="Chromosome 2"/>
</dbReference>
<sequence>MYAMLRRASSSVLPQVFRAVGSPRTFHSALWAARAVERVGFTHEYMRRIFVPSVRFANGFASKTSADENLIRIVESEIDCAEEEERSVEEFPSDFPFEIEDRPGERTILLKRKYEDETIKVQVDIVTTEGDLDEEEDEEAEGDEENRVESSFPLVVSISKGNRVSLEFGLTAFPDEIVIDSLSIKDSENSEEDLPYEGPDFHDLDENLQKAFHKYLEIRGIKPSITNHLYDYMNSKESKEYLMWLKNLKNFVEE</sequence>
<keyword evidence="2" id="KW-1185">Reference proteome</keyword>
<gene>
    <name evidence="1" type="ORF">L6164_003414</name>
</gene>
<reference evidence="1 2" key="1">
    <citation type="journal article" date="2022" name="DNA Res.">
        <title>Chromosomal-level genome assembly of the orchid tree Bauhinia variegata (Leguminosae; Cercidoideae) supports the allotetraploid origin hypothesis of Bauhinia.</title>
        <authorList>
            <person name="Zhong Y."/>
            <person name="Chen Y."/>
            <person name="Zheng D."/>
            <person name="Pang J."/>
            <person name="Liu Y."/>
            <person name="Luo S."/>
            <person name="Meng S."/>
            <person name="Qian L."/>
            <person name="Wei D."/>
            <person name="Dai S."/>
            <person name="Zhou R."/>
        </authorList>
    </citation>
    <scope>NUCLEOTIDE SEQUENCE [LARGE SCALE GENOMIC DNA]</scope>
    <source>
        <strain evidence="1">BV-YZ2020</strain>
    </source>
</reference>
<evidence type="ECO:0000313" key="1">
    <source>
        <dbReference type="EMBL" id="KAI4354564.1"/>
    </source>
</evidence>
<evidence type="ECO:0000313" key="2">
    <source>
        <dbReference type="Proteomes" id="UP000828941"/>
    </source>
</evidence>
<protein>
    <submittedName>
        <fullName evidence="1">Uncharacterized protein</fullName>
    </submittedName>
</protein>
<organism evidence="1 2">
    <name type="scientific">Bauhinia variegata</name>
    <name type="common">Purple orchid tree</name>
    <name type="synonym">Phanera variegata</name>
    <dbReference type="NCBI Taxonomy" id="167791"/>
    <lineage>
        <taxon>Eukaryota</taxon>
        <taxon>Viridiplantae</taxon>
        <taxon>Streptophyta</taxon>
        <taxon>Embryophyta</taxon>
        <taxon>Tracheophyta</taxon>
        <taxon>Spermatophyta</taxon>
        <taxon>Magnoliopsida</taxon>
        <taxon>eudicotyledons</taxon>
        <taxon>Gunneridae</taxon>
        <taxon>Pentapetalae</taxon>
        <taxon>rosids</taxon>
        <taxon>fabids</taxon>
        <taxon>Fabales</taxon>
        <taxon>Fabaceae</taxon>
        <taxon>Cercidoideae</taxon>
        <taxon>Cercideae</taxon>
        <taxon>Bauhiniinae</taxon>
        <taxon>Bauhinia</taxon>
    </lineage>
</organism>
<accession>A0ACB9Q2Q8</accession>